<dbReference type="PROSITE" id="PS00484">
    <property type="entry name" value="THYROGLOBULIN_1_1"/>
    <property type="match status" value="1"/>
</dbReference>
<dbReference type="InterPro" id="IPR000716">
    <property type="entry name" value="Thyroglobulin_1"/>
</dbReference>
<reference evidence="15" key="1">
    <citation type="submission" date="2025-08" db="UniProtKB">
        <authorList>
            <consortium name="RefSeq"/>
        </authorList>
    </citation>
    <scope>IDENTIFICATION</scope>
</reference>
<feature type="signal peptide" evidence="10">
    <location>
        <begin position="1"/>
        <end position="18"/>
    </location>
</feature>
<evidence type="ECO:0000256" key="9">
    <source>
        <dbReference type="SAM" id="MobiDB-lite"/>
    </source>
</evidence>
<keyword evidence="3 10" id="KW-0732">Signal</keyword>
<dbReference type="SUPFAM" id="SSF47473">
    <property type="entry name" value="EF-hand"/>
    <property type="match status" value="2"/>
</dbReference>
<dbReference type="PANTHER" id="PTHR12352:SF30">
    <property type="entry name" value="FI05255P"/>
    <property type="match status" value="1"/>
</dbReference>
<keyword evidence="4" id="KW-0677">Repeat</keyword>
<dbReference type="RefSeq" id="XP_052746741.1">
    <property type="nucleotide sequence ID" value="XM_052890781.1"/>
</dbReference>
<evidence type="ECO:0000256" key="6">
    <source>
        <dbReference type="ARBA" id="ARBA00023157"/>
    </source>
</evidence>
<dbReference type="SMART" id="SM00280">
    <property type="entry name" value="KAZAL"/>
    <property type="match status" value="1"/>
</dbReference>
<organism evidence="14 15">
    <name type="scientific">Bicyclus anynana</name>
    <name type="common">Squinting bush brown butterfly</name>
    <dbReference type="NCBI Taxonomy" id="110368"/>
    <lineage>
        <taxon>Eukaryota</taxon>
        <taxon>Metazoa</taxon>
        <taxon>Ecdysozoa</taxon>
        <taxon>Arthropoda</taxon>
        <taxon>Hexapoda</taxon>
        <taxon>Insecta</taxon>
        <taxon>Pterygota</taxon>
        <taxon>Neoptera</taxon>
        <taxon>Endopterygota</taxon>
        <taxon>Lepidoptera</taxon>
        <taxon>Glossata</taxon>
        <taxon>Ditrysia</taxon>
        <taxon>Papilionoidea</taxon>
        <taxon>Nymphalidae</taxon>
        <taxon>Satyrinae</taxon>
        <taxon>Satyrini</taxon>
        <taxon>Mycalesina</taxon>
        <taxon>Bicyclus</taxon>
    </lineage>
</organism>
<dbReference type="InterPro" id="IPR051950">
    <property type="entry name" value="Dev_reg/Prot_inhib"/>
</dbReference>
<dbReference type="Proteomes" id="UP001652582">
    <property type="component" value="Chromosome Z"/>
</dbReference>
<dbReference type="SUPFAM" id="SSF57610">
    <property type="entry name" value="Thyroglobulin type-1 domain"/>
    <property type="match status" value="1"/>
</dbReference>
<evidence type="ECO:0000256" key="10">
    <source>
        <dbReference type="SAM" id="SignalP"/>
    </source>
</evidence>
<keyword evidence="2" id="KW-0964">Secreted</keyword>
<dbReference type="SUPFAM" id="SSF100895">
    <property type="entry name" value="Kazal-type serine protease inhibitors"/>
    <property type="match status" value="1"/>
</dbReference>
<dbReference type="Pfam" id="PF07648">
    <property type="entry name" value="Kazal_2"/>
    <property type="match status" value="1"/>
</dbReference>
<dbReference type="InterPro" id="IPR002350">
    <property type="entry name" value="Kazal_dom"/>
</dbReference>
<evidence type="ECO:0000313" key="15">
    <source>
        <dbReference type="RefSeq" id="XP_052746741.1"/>
    </source>
</evidence>
<name>A0ABM3M5I8_BICAN</name>
<evidence type="ECO:0000256" key="3">
    <source>
        <dbReference type="ARBA" id="ARBA00022729"/>
    </source>
</evidence>
<comment type="subcellular location">
    <subcellularLocation>
        <location evidence="1">Secreted</location>
    </subcellularLocation>
</comment>
<keyword evidence="14" id="KW-1185">Reference proteome</keyword>
<dbReference type="InterPro" id="IPR011992">
    <property type="entry name" value="EF-hand-dom_pair"/>
</dbReference>
<dbReference type="CDD" id="cd00104">
    <property type="entry name" value="KAZAL_FS"/>
    <property type="match status" value="1"/>
</dbReference>
<evidence type="ECO:0000259" key="11">
    <source>
        <dbReference type="PROSITE" id="PS50222"/>
    </source>
</evidence>
<dbReference type="Gene3D" id="1.10.238.10">
    <property type="entry name" value="EF-hand"/>
    <property type="match status" value="2"/>
</dbReference>
<dbReference type="InterPro" id="IPR036857">
    <property type="entry name" value="Thyroglobulin_1_sf"/>
</dbReference>
<feature type="domain" description="Kazal-like" evidence="13">
    <location>
        <begin position="26"/>
        <end position="84"/>
    </location>
</feature>
<protein>
    <submittedName>
        <fullName evidence="15">SPARC-related modular calcium-binding protein 1 isoform X4</fullName>
    </submittedName>
</protein>
<dbReference type="CDD" id="cd00191">
    <property type="entry name" value="TY"/>
    <property type="match status" value="1"/>
</dbReference>
<gene>
    <name evidence="15" type="primary">LOC112051744</name>
</gene>
<feature type="region of interest" description="Disordered" evidence="9">
    <location>
        <begin position="221"/>
        <end position="247"/>
    </location>
</feature>
<feature type="domain" description="EF-hand" evidence="11">
    <location>
        <begin position="136"/>
        <end position="171"/>
    </location>
</feature>
<evidence type="ECO:0000256" key="5">
    <source>
        <dbReference type="ARBA" id="ARBA00022837"/>
    </source>
</evidence>
<feature type="chain" id="PRO_5046965474" evidence="10">
    <location>
        <begin position="19"/>
        <end position="490"/>
    </location>
</feature>
<evidence type="ECO:0000313" key="14">
    <source>
        <dbReference type="Proteomes" id="UP001652582"/>
    </source>
</evidence>
<feature type="domain" description="Thyroglobulin type-1" evidence="12">
    <location>
        <begin position="269"/>
        <end position="336"/>
    </location>
</feature>
<dbReference type="Pfam" id="PF10591">
    <property type="entry name" value="SPARC_Ca_bdg"/>
    <property type="match status" value="2"/>
</dbReference>
<evidence type="ECO:0000256" key="4">
    <source>
        <dbReference type="ARBA" id="ARBA00022737"/>
    </source>
</evidence>
<keyword evidence="7" id="KW-0325">Glycoprotein</keyword>
<dbReference type="PROSITE" id="PS50222">
    <property type="entry name" value="EF_HAND_2"/>
    <property type="match status" value="1"/>
</dbReference>
<evidence type="ECO:0000256" key="7">
    <source>
        <dbReference type="ARBA" id="ARBA00023180"/>
    </source>
</evidence>
<dbReference type="PROSITE" id="PS51465">
    <property type="entry name" value="KAZAL_2"/>
    <property type="match status" value="1"/>
</dbReference>
<dbReference type="InterPro" id="IPR036058">
    <property type="entry name" value="Kazal_dom_sf"/>
</dbReference>
<feature type="compositionally biased region" description="Acidic residues" evidence="9">
    <location>
        <begin position="223"/>
        <end position="241"/>
    </location>
</feature>
<keyword evidence="6 8" id="KW-1015">Disulfide bond</keyword>
<feature type="disulfide bond" evidence="8">
    <location>
        <begin position="306"/>
        <end position="313"/>
    </location>
</feature>
<dbReference type="CDD" id="cd16234">
    <property type="entry name" value="EFh_SPARC_SMOC"/>
    <property type="match status" value="2"/>
</dbReference>
<evidence type="ECO:0000256" key="1">
    <source>
        <dbReference type="ARBA" id="ARBA00004613"/>
    </source>
</evidence>
<evidence type="ECO:0000259" key="13">
    <source>
        <dbReference type="PROSITE" id="PS51465"/>
    </source>
</evidence>
<evidence type="ECO:0000259" key="12">
    <source>
        <dbReference type="PROSITE" id="PS51162"/>
    </source>
</evidence>
<dbReference type="GeneID" id="112051744"/>
<dbReference type="Gene3D" id="4.10.800.10">
    <property type="entry name" value="Thyroglobulin type-1"/>
    <property type="match status" value="1"/>
</dbReference>
<feature type="region of interest" description="Disordered" evidence="9">
    <location>
        <begin position="463"/>
        <end position="490"/>
    </location>
</feature>
<sequence>MNEFVIYILCLNFIYVAGAGTGVKAGTQSGTCYHKVAACEANTGNANRAVCGTDGRTYSSKCHLMKAQCSGETVTIAYRGSCSGKSQTKRRSSVRGQRNKRSCTRIDRAQFNGNLIKIFSGEFDRARSSEGGAAKDSQTVADWKFRELDRDKSGTLQKSEYRGLRRLIKKVVKPKRCARAWTRGCDGDGDGAIAREEWAACLLSNPEPPAPDFSLRFFMSLNADDDSGPEPEPDYNEEEPPADPSSAMLPGIMRNSFAPDGSVAREDEANDCLTDRQAVLDEQKAGSAVLYVPECMGDGRYARAQCYRSTGYCWCVHQDTGKPIPGSSVKDKRPDCDAAPQHASPMRGCPEPMKTHFLKDLLSFFVSKMTTSINGTGPGDMVKWGASKEEQAATWTYVMLDKDKNKALERREWKAFHQLIANMEQLRRCGRKLPRYCDVNHDSKISITEWMACLEMNQASLGRSTETTKVPSNPRRKGPNPLESILKADD</sequence>
<evidence type="ECO:0000256" key="8">
    <source>
        <dbReference type="PROSITE-ProRule" id="PRU00500"/>
    </source>
</evidence>
<dbReference type="InterPro" id="IPR002048">
    <property type="entry name" value="EF_hand_dom"/>
</dbReference>
<dbReference type="Gene3D" id="3.30.60.30">
    <property type="match status" value="1"/>
</dbReference>
<dbReference type="PANTHER" id="PTHR12352">
    <property type="entry name" value="SECRETED MODULAR CALCIUM-BINDING PROTEIN"/>
    <property type="match status" value="1"/>
</dbReference>
<accession>A0ABM3M5I8</accession>
<evidence type="ECO:0000256" key="2">
    <source>
        <dbReference type="ARBA" id="ARBA00022525"/>
    </source>
</evidence>
<dbReference type="Pfam" id="PF00086">
    <property type="entry name" value="Thyroglobulin_1"/>
    <property type="match status" value="1"/>
</dbReference>
<proteinExistence type="predicted"/>
<dbReference type="SMART" id="SM00211">
    <property type="entry name" value="TY"/>
    <property type="match status" value="1"/>
</dbReference>
<keyword evidence="5" id="KW-0106">Calcium</keyword>
<dbReference type="PROSITE" id="PS51162">
    <property type="entry name" value="THYROGLOBULIN_1_2"/>
    <property type="match status" value="1"/>
</dbReference>
<feature type="region of interest" description="Disordered" evidence="9">
    <location>
        <begin position="326"/>
        <end position="349"/>
    </location>
</feature>
<comment type="caution">
    <text evidence="8">Lacks conserved residue(s) required for the propagation of feature annotation.</text>
</comment>
<dbReference type="InterPro" id="IPR018247">
    <property type="entry name" value="EF_Hand_1_Ca_BS"/>
</dbReference>
<dbReference type="InterPro" id="IPR019577">
    <property type="entry name" value="SPARC/Testican_Ca-bd-dom"/>
</dbReference>
<dbReference type="PROSITE" id="PS00018">
    <property type="entry name" value="EF_HAND_1"/>
    <property type="match status" value="3"/>
</dbReference>